<protein>
    <submittedName>
        <fullName evidence="1">Uncharacterized protein</fullName>
    </submittedName>
</protein>
<name>A0A1G7RPX8_9PROT</name>
<sequence>DRGFQDAFDGFALTNAGGKLAVESLVINDSSGSR</sequence>
<keyword evidence="2" id="KW-1185">Reference proteome</keyword>
<feature type="non-terminal residue" evidence="1">
    <location>
        <position position="1"/>
    </location>
</feature>
<dbReference type="EMBL" id="FNCE01000005">
    <property type="protein sequence ID" value="SDG12249.1"/>
    <property type="molecule type" value="Genomic_DNA"/>
</dbReference>
<evidence type="ECO:0000313" key="1">
    <source>
        <dbReference type="EMBL" id="SDG12249.1"/>
    </source>
</evidence>
<dbReference type="Proteomes" id="UP000199415">
    <property type="component" value="Unassembled WGS sequence"/>
</dbReference>
<gene>
    <name evidence="1" type="ORF">SAMN05216241_105205</name>
</gene>
<proteinExistence type="predicted"/>
<dbReference type="AlphaFoldDB" id="A0A1G7RPX8"/>
<organism evidence="1 2">
    <name type="scientific">Limimonas halophila</name>
    <dbReference type="NCBI Taxonomy" id="1082479"/>
    <lineage>
        <taxon>Bacteria</taxon>
        <taxon>Pseudomonadati</taxon>
        <taxon>Pseudomonadota</taxon>
        <taxon>Alphaproteobacteria</taxon>
        <taxon>Rhodospirillales</taxon>
        <taxon>Rhodovibrionaceae</taxon>
        <taxon>Limimonas</taxon>
    </lineage>
</organism>
<evidence type="ECO:0000313" key="2">
    <source>
        <dbReference type="Proteomes" id="UP000199415"/>
    </source>
</evidence>
<accession>A0A1G7RPX8</accession>
<reference evidence="1 2" key="1">
    <citation type="submission" date="2016-10" db="EMBL/GenBank/DDBJ databases">
        <authorList>
            <person name="de Groot N.N."/>
        </authorList>
    </citation>
    <scope>NUCLEOTIDE SEQUENCE [LARGE SCALE GENOMIC DNA]</scope>
    <source>
        <strain evidence="1 2">DSM 25584</strain>
    </source>
</reference>